<sequence>MRKIILGLLLTSTVAVADTKSNSENAVMTQMLEQVLNSVEQSAVDLNIDGISIDSEAKQVTTDSVRLSGMISFGSDWQVELVPPSSDEKANDSLKKINPKLLADAKDLKLAVDLKMLANSVTIDARFFSRYDSKAKKWIARPLTLKVANQMNMALMTIRMHSLKAVKKANDKNPNIQDISGTCESDKILLDLTTGQNKQVPVDCRFSGTMTEKGYKIHFKYANQ</sequence>
<proteinExistence type="predicted"/>
<protein>
    <submittedName>
        <fullName evidence="2">Uncharacterized protein</fullName>
    </submittedName>
</protein>
<evidence type="ECO:0000313" key="2">
    <source>
        <dbReference type="EMBL" id="MDG0817223.1"/>
    </source>
</evidence>
<evidence type="ECO:0000256" key="1">
    <source>
        <dbReference type="SAM" id="SignalP"/>
    </source>
</evidence>
<dbReference type="Proteomes" id="UP001152321">
    <property type="component" value="Unassembled WGS sequence"/>
</dbReference>
<dbReference type="RefSeq" id="WP_277578698.1">
    <property type="nucleotide sequence ID" value="NZ_JANRMI010000003.1"/>
</dbReference>
<reference evidence="2" key="1">
    <citation type="submission" date="2022-08" db="EMBL/GenBank/DDBJ databases">
        <title>Novel Bdellovibrio Species Isolated from Svalbard: Designation Bdellovibrio svalbardensis.</title>
        <authorList>
            <person name="Mitchell R.J."/>
            <person name="Choi S.Y."/>
        </authorList>
    </citation>
    <scope>NUCLEOTIDE SEQUENCE</scope>
    <source>
        <strain evidence="2">PAP01</strain>
    </source>
</reference>
<accession>A0ABT6DK25</accession>
<keyword evidence="1" id="KW-0732">Signal</keyword>
<evidence type="ECO:0000313" key="3">
    <source>
        <dbReference type="Proteomes" id="UP001152321"/>
    </source>
</evidence>
<dbReference type="EMBL" id="JANRMI010000003">
    <property type="protein sequence ID" value="MDG0817223.1"/>
    <property type="molecule type" value="Genomic_DNA"/>
</dbReference>
<comment type="caution">
    <text evidence="2">The sequence shown here is derived from an EMBL/GenBank/DDBJ whole genome shotgun (WGS) entry which is preliminary data.</text>
</comment>
<keyword evidence="3" id="KW-1185">Reference proteome</keyword>
<feature type="signal peptide" evidence="1">
    <location>
        <begin position="1"/>
        <end position="17"/>
    </location>
</feature>
<name>A0ABT6DK25_9BACT</name>
<gene>
    <name evidence="2" type="ORF">NWE73_12655</name>
</gene>
<organism evidence="2 3">
    <name type="scientific">Bdellovibrio svalbardensis</name>
    <dbReference type="NCBI Taxonomy" id="2972972"/>
    <lineage>
        <taxon>Bacteria</taxon>
        <taxon>Pseudomonadati</taxon>
        <taxon>Bdellovibrionota</taxon>
        <taxon>Bdellovibrionia</taxon>
        <taxon>Bdellovibrionales</taxon>
        <taxon>Pseudobdellovibrionaceae</taxon>
        <taxon>Bdellovibrio</taxon>
    </lineage>
</organism>
<feature type="chain" id="PRO_5045761368" evidence="1">
    <location>
        <begin position="18"/>
        <end position="224"/>
    </location>
</feature>